<evidence type="ECO:0000256" key="1">
    <source>
        <dbReference type="SAM" id="SignalP"/>
    </source>
</evidence>
<accession>A0A8J5WDY7</accession>
<feature type="domain" description="Pectinesterase inhibitor" evidence="2">
    <location>
        <begin position="36"/>
        <end position="150"/>
    </location>
</feature>
<reference evidence="3" key="1">
    <citation type="journal article" date="2021" name="bioRxiv">
        <title>Whole Genome Assembly and Annotation of Northern Wild Rice, Zizania palustris L., Supports a Whole Genome Duplication in the Zizania Genus.</title>
        <authorList>
            <person name="Haas M."/>
            <person name="Kono T."/>
            <person name="Macchietto M."/>
            <person name="Millas R."/>
            <person name="McGilp L."/>
            <person name="Shao M."/>
            <person name="Duquette J."/>
            <person name="Hirsch C.N."/>
            <person name="Kimball J."/>
        </authorList>
    </citation>
    <scope>NUCLEOTIDE SEQUENCE</scope>
    <source>
        <tissue evidence="3">Fresh leaf tissue</tissue>
    </source>
</reference>
<proteinExistence type="predicted"/>
<comment type="caution">
    <text evidence="3">The sequence shown here is derived from an EMBL/GenBank/DDBJ whole genome shotgun (WGS) entry which is preliminary data.</text>
</comment>
<reference evidence="3" key="2">
    <citation type="submission" date="2021-02" db="EMBL/GenBank/DDBJ databases">
        <authorList>
            <person name="Kimball J.A."/>
            <person name="Haas M.W."/>
            <person name="Macchietto M."/>
            <person name="Kono T."/>
            <person name="Duquette J."/>
            <person name="Shao M."/>
        </authorList>
    </citation>
    <scope>NUCLEOTIDE SEQUENCE</scope>
    <source>
        <tissue evidence="3">Fresh leaf tissue</tissue>
    </source>
</reference>
<name>A0A8J5WDY7_ZIZPA</name>
<keyword evidence="4" id="KW-1185">Reference proteome</keyword>
<dbReference type="AlphaFoldDB" id="A0A8J5WDY7"/>
<feature type="signal peptide" evidence="1">
    <location>
        <begin position="1"/>
        <end position="21"/>
    </location>
</feature>
<dbReference type="PANTHER" id="PTHR34838">
    <property type="entry name" value="OS08G0142100 PROTEIN-RELATED"/>
    <property type="match status" value="1"/>
</dbReference>
<dbReference type="Proteomes" id="UP000729402">
    <property type="component" value="Unassembled WGS sequence"/>
</dbReference>
<sequence>MAKAAAFVVLSMSLTATFVFSGCDACEDAASMSAVDACKQAGTGVALAELCAATLGTSPAPKEETAFVLAAANAAGRSYVATLQAIVKLMLGKPKVSDETRKACDACTGSYMDARDAMNDALGHLASCSLAELIIDFPRAVSAVDDCATKVLRAEGLSPLYSMIIGDRDLSMLGLRLTVMLLHPPPN</sequence>
<dbReference type="EMBL" id="JAAALK010000082">
    <property type="protein sequence ID" value="KAG8086763.1"/>
    <property type="molecule type" value="Genomic_DNA"/>
</dbReference>
<protein>
    <recommendedName>
        <fullName evidence="2">Pectinesterase inhibitor domain-containing protein</fullName>
    </recommendedName>
</protein>
<dbReference type="OrthoDB" id="676883at2759"/>
<dbReference type="Pfam" id="PF04043">
    <property type="entry name" value="PMEI"/>
    <property type="match status" value="1"/>
</dbReference>
<evidence type="ECO:0000313" key="3">
    <source>
        <dbReference type="EMBL" id="KAG8086763.1"/>
    </source>
</evidence>
<organism evidence="3 4">
    <name type="scientific">Zizania palustris</name>
    <name type="common">Northern wild rice</name>
    <dbReference type="NCBI Taxonomy" id="103762"/>
    <lineage>
        <taxon>Eukaryota</taxon>
        <taxon>Viridiplantae</taxon>
        <taxon>Streptophyta</taxon>
        <taxon>Embryophyta</taxon>
        <taxon>Tracheophyta</taxon>
        <taxon>Spermatophyta</taxon>
        <taxon>Magnoliopsida</taxon>
        <taxon>Liliopsida</taxon>
        <taxon>Poales</taxon>
        <taxon>Poaceae</taxon>
        <taxon>BOP clade</taxon>
        <taxon>Oryzoideae</taxon>
        <taxon>Oryzeae</taxon>
        <taxon>Zizaniinae</taxon>
        <taxon>Zizania</taxon>
    </lineage>
</organism>
<gene>
    <name evidence="3" type="ORF">GUJ93_ZPchr0010g10580</name>
</gene>
<feature type="chain" id="PRO_5035299243" description="Pectinesterase inhibitor domain-containing protein" evidence="1">
    <location>
        <begin position="22"/>
        <end position="187"/>
    </location>
</feature>
<dbReference type="PANTHER" id="PTHR34838:SF3">
    <property type="entry name" value="OS08G0142100 PROTEIN"/>
    <property type="match status" value="1"/>
</dbReference>
<dbReference type="GO" id="GO:0004857">
    <property type="term" value="F:enzyme inhibitor activity"/>
    <property type="evidence" value="ECO:0007669"/>
    <property type="project" value="InterPro"/>
</dbReference>
<evidence type="ECO:0000259" key="2">
    <source>
        <dbReference type="Pfam" id="PF04043"/>
    </source>
</evidence>
<keyword evidence="1" id="KW-0732">Signal</keyword>
<dbReference type="InterPro" id="IPR006501">
    <property type="entry name" value="Pectinesterase_inhib_dom"/>
</dbReference>
<evidence type="ECO:0000313" key="4">
    <source>
        <dbReference type="Proteomes" id="UP000729402"/>
    </source>
</evidence>
<dbReference type="PROSITE" id="PS51257">
    <property type="entry name" value="PROKAR_LIPOPROTEIN"/>
    <property type="match status" value="1"/>
</dbReference>